<protein>
    <submittedName>
        <fullName evidence="4">Uncharacterized protein</fullName>
    </submittedName>
</protein>
<gene>
    <name evidence="4" type="ORF">DSM5745_02264</name>
</gene>
<dbReference type="GeneID" id="38112634"/>
<comment type="caution">
    <text evidence="4">The sequence shown here is derived from an EMBL/GenBank/DDBJ whole genome shotgun (WGS) entry which is preliminary data.</text>
</comment>
<dbReference type="InterPro" id="IPR036770">
    <property type="entry name" value="Ankyrin_rpt-contain_sf"/>
</dbReference>
<evidence type="ECO:0000313" key="5">
    <source>
        <dbReference type="Proteomes" id="UP000256690"/>
    </source>
</evidence>
<evidence type="ECO:0000256" key="1">
    <source>
        <dbReference type="ARBA" id="ARBA00022737"/>
    </source>
</evidence>
<dbReference type="RefSeq" id="XP_026607443.1">
    <property type="nucleotide sequence ID" value="XM_026744280.1"/>
</dbReference>
<organism evidence="4 5">
    <name type="scientific">Aspergillus mulundensis</name>
    <dbReference type="NCBI Taxonomy" id="1810919"/>
    <lineage>
        <taxon>Eukaryota</taxon>
        <taxon>Fungi</taxon>
        <taxon>Dikarya</taxon>
        <taxon>Ascomycota</taxon>
        <taxon>Pezizomycotina</taxon>
        <taxon>Eurotiomycetes</taxon>
        <taxon>Eurotiomycetidae</taxon>
        <taxon>Eurotiales</taxon>
        <taxon>Aspergillaceae</taxon>
        <taxon>Aspergillus</taxon>
        <taxon>Aspergillus subgen. Nidulantes</taxon>
    </lineage>
</organism>
<keyword evidence="5" id="KW-1185">Reference proteome</keyword>
<feature type="repeat" description="ANK" evidence="3">
    <location>
        <begin position="95"/>
        <end position="122"/>
    </location>
</feature>
<dbReference type="InterPro" id="IPR002110">
    <property type="entry name" value="Ankyrin_rpt"/>
</dbReference>
<accession>A0A3D8SW56</accession>
<dbReference type="PROSITE" id="PS50297">
    <property type="entry name" value="ANK_REP_REGION"/>
    <property type="match status" value="2"/>
</dbReference>
<keyword evidence="2 3" id="KW-0040">ANK repeat</keyword>
<evidence type="ECO:0000256" key="2">
    <source>
        <dbReference type="ARBA" id="ARBA00023043"/>
    </source>
</evidence>
<dbReference type="EMBL" id="PVWQ01000002">
    <property type="protein sequence ID" value="RDW90489.1"/>
    <property type="molecule type" value="Genomic_DNA"/>
</dbReference>
<evidence type="ECO:0000256" key="3">
    <source>
        <dbReference type="PROSITE-ProRule" id="PRU00023"/>
    </source>
</evidence>
<reference evidence="4 5" key="1">
    <citation type="journal article" date="2018" name="IMA Fungus">
        <title>IMA Genome-F 9: Draft genome sequence of Annulohypoxylon stygium, Aspergillus mulundensis, Berkeleyomyces basicola (syn. Thielaviopsis basicola), Ceratocystis smalleyi, two Cercospora beticola strains, Coleophoma cylindrospora, Fusarium fracticaudum, Phialophora cf. hyalina, and Morchella septimelata.</title>
        <authorList>
            <person name="Wingfield B.D."/>
            <person name="Bills G.F."/>
            <person name="Dong Y."/>
            <person name="Huang W."/>
            <person name="Nel W.J."/>
            <person name="Swalarsk-Parry B.S."/>
            <person name="Vaghefi N."/>
            <person name="Wilken P.M."/>
            <person name="An Z."/>
            <person name="de Beer Z.W."/>
            <person name="De Vos L."/>
            <person name="Chen L."/>
            <person name="Duong T.A."/>
            <person name="Gao Y."/>
            <person name="Hammerbacher A."/>
            <person name="Kikkert J.R."/>
            <person name="Li Y."/>
            <person name="Li H."/>
            <person name="Li K."/>
            <person name="Li Q."/>
            <person name="Liu X."/>
            <person name="Ma X."/>
            <person name="Naidoo K."/>
            <person name="Pethybridge S.J."/>
            <person name="Sun J."/>
            <person name="Steenkamp E.T."/>
            <person name="van der Nest M.A."/>
            <person name="van Wyk S."/>
            <person name="Wingfield M.J."/>
            <person name="Xiong C."/>
            <person name="Yue Q."/>
            <person name="Zhang X."/>
        </authorList>
    </citation>
    <scope>NUCLEOTIDE SEQUENCE [LARGE SCALE GENOMIC DNA]</scope>
    <source>
        <strain evidence="4 5">DSM 5745</strain>
    </source>
</reference>
<evidence type="ECO:0000313" key="4">
    <source>
        <dbReference type="EMBL" id="RDW90489.1"/>
    </source>
</evidence>
<dbReference type="OrthoDB" id="426293at2759"/>
<dbReference type="STRING" id="1810919.A0A3D8SW56"/>
<dbReference type="AlphaFoldDB" id="A0A3D8SW56"/>
<dbReference type="SMART" id="SM00248">
    <property type="entry name" value="ANK"/>
    <property type="match status" value="5"/>
</dbReference>
<dbReference type="PANTHER" id="PTHR24189:SF50">
    <property type="entry name" value="ANKYRIN REPEAT AND SOCS BOX PROTEIN 2"/>
    <property type="match status" value="1"/>
</dbReference>
<sequence>MNPYKDLRIAIEAGDTQKAEGLLDSGLAVSVYHFVTATQNKHYGMLEMLLSKGYDINSPINDKLPSALVHTFEDVELVEWFLRHGADPNKQSRLRNSTPLSFAVEGGLFDIIKLLFENGGEVQRGQLLHYAAMRTKDDNHEVLQFVYNKDPTYNRSCINKMLDEGTPEYLMNERTGLGTPLHYAAGSGSVGMVQFLLDRGAVRNPRDPYGRTPLGYAIHNGHYHKIGPILNGGAESATDLEWD</sequence>
<dbReference type="Gene3D" id="1.25.40.20">
    <property type="entry name" value="Ankyrin repeat-containing domain"/>
    <property type="match status" value="1"/>
</dbReference>
<feature type="repeat" description="ANK" evidence="3">
    <location>
        <begin position="179"/>
        <end position="208"/>
    </location>
</feature>
<dbReference type="Pfam" id="PF12796">
    <property type="entry name" value="Ank_2"/>
    <property type="match status" value="2"/>
</dbReference>
<keyword evidence="1" id="KW-0677">Repeat</keyword>
<name>A0A3D8SW56_9EURO</name>
<dbReference type="InterPro" id="IPR050745">
    <property type="entry name" value="Multifunctional_regulatory"/>
</dbReference>
<dbReference type="SUPFAM" id="SSF48403">
    <property type="entry name" value="Ankyrin repeat"/>
    <property type="match status" value="1"/>
</dbReference>
<dbReference type="PANTHER" id="PTHR24189">
    <property type="entry name" value="MYOTROPHIN"/>
    <property type="match status" value="1"/>
</dbReference>
<dbReference type="Proteomes" id="UP000256690">
    <property type="component" value="Unassembled WGS sequence"/>
</dbReference>
<proteinExistence type="predicted"/>
<dbReference type="PROSITE" id="PS50088">
    <property type="entry name" value="ANK_REPEAT"/>
    <property type="match status" value="2"/>
</dbReference>